<keyword evidence="2" id="KW-1185">Reference proteome</keyword>
<evidence type="ECO:0000313" key="2">
    <source>
        <dbReference type="Proteomes" id="UP000010445"/>
    </source>
</evidence>
<name>L1MDH8_9CORY</name>
<comment type="caution">
    <text evidence="1">The sequence shown here is derived from an EMBL/GenBank/DDBJ whole genome shotgun (WGS) entry which is preliminary data.</text>
</comment>
<reference evidence="1 2" key="1">
    <citation type="submission" date="2012-05" db="EMBL/GenBank/DDBJ databases">
        <authorList>
            <person name="Weinstock G."/>
            <person name="Sodergren E."/>
            <person name="Lobos E.A."/>
            <person name="Fulton L."/>
            <person name="Fulton R."/>
            <person name="Courtney L."/>
            <person name="Fronick C."/>
            <person name="O'Laughlin M."/>
            <person name="Godfrey J."/>
            <person name="Wilson R.M."/>
            <person name="Miner T."/>
            <person name="Farmer C."/>
            <person name="Delehaunty K."/>
            <person name="Cordes M."/>
            <person name="Minx P."/>
            <person name="Tomlinson C."/>
            <person name="Chen J."/>
            <person name="Wollam A."/>
            <person name="Pepin K.H."/>
            <person name="Bhonagiri V."/>
            <person name="Zhang X."/>
            <person name="Suruliraj S."/>
            <person name="Warren W."/>
            <person name="Mitreva M."/>
            <person name="Mardis E.R."/>
            <person name="Wilson R.K."/>
        </authorList>
    </citation>
    <scope>NUCLEOTIDE SEQUENCE [LARGE SCALE GENOMIC DNA]</scope>
    <source>
        <strain evidence="1 2">F0235</strain>
    </source>
</reference>
<dbReference type="Proteomes" id="UP000010445">
    <property type="component" value="Unassembled WGS sequence"/>
</dbReference>
<proteinExistence type="predicted"/>
<gene>
    <name evidence="1" type="ORF">HMPREF9997_02011</name>
</gene>
<dbReference type="AlphaFoldDB" id="L1MDH8"/>
<dbReference type="PATRIC" id="fig|1035195.3.peg.1807"/>
<sequence>MFIPRGLAVGSGAGWGGNVTRGGDKCIRGGHGLKNSFGDWLVTQFPMGHGWRA</sequence>
<dbReference type="STRING" id="1035195.HMPREF9997_02011"/>
<dbReference type="HOGENOM" id="CLU_3060572_0_0_11"/>
<dbReference type="EMBL" id="AMEM01000030">
    <property type="protein sequence ID" value="EKX89006.1"/>
    <property type="molecule type" value="Genomic_DNA"/>
</dbReference>
<protein>
    <submittedName>
        <fullName evidence="1">Uncharacterized protein</fullName>
    </submittedName>
</protein>
<organism evidence="1 2">
    <name type="scientific">Corynebacterium durum F0235</name>
    <dbReference type="NCBI Taxonomy" id="1035195"/>
    <lineage>
        <taxon>Bacteria</taxon>
        <taxon>Bacillati</taxon>
        <taxon>Actinomycetota</taxon>
        <taxon>Actinomycetes</taxon>
        <taxon>Mycobacteriales</taxon>
        <taxon>Corynebacteriaceae</taxon>
        <taxon>Corynebacterium</taxon>
    </lineage>
</organism>
<evidence type="ECO:0000313" key="1">
    <source>
        <dbReference type="EMBL" id="EKX89006.1"/>
    </source>
</evidence>
<accession>L1MDH8</accession>